<feature type="chain" id="PRO_5020697183" evidence="1">
    <location>
        <begin position="23"/>
        <end position="277"/>
    </location>
</feature>
<evidence type="ECO:0000259" key="2">
    <source>
        <dbReference type="Pfam" id="PF07589"/>
    </source>
</evidence>
<feature type="signal peptide" evidence="1">
    <location>
        <begin position="1"/>
        <end position="22"/>
    </location>
</feature>
<evidence type="ECO:0000313" key="3">
    <source>
        <dbReference type="EMBL" id="TDP86003.1"/>
    </source>
</evidence>
<proteinExistence type="predicted"/>
<dbReference type="InterPro" id="IPR013424">
    <property type="entry name" value="Ice-binding_C"/>
</dbReference>
<reference evidence="3 4" key="1">
    <citation type="submission" date="2019-03" db="EMBL/GenBank/DDBJ databases">
        <title>Genomic Encyclopedia of Type Strains, Phase IV (KMG-IV): sequencing the most valuable type-strain genomes for metagenomic binning, comparative biology and taxonomic classification.</title>
        <authorList>
            <person name="Goeker M."/>
        </authorList>
    </citation>
    <scope>NUCLEOTIDE SEQUENCE [LARGE SCALE GENOMIC DNA]</scope>
    <source>
        <strain evidence="3 4">DSM 11901</strain>
    </source>
</reference>
<accession>A0A4R6RHX4</accession>
<organism evidence="3 4">
    <name type="scientific">Aquabacterium commune</name>
    <dbReference type="NCBI Taxonomy" id="70586"/>
    <lineage>
        <taxon>Bacteria</taxon>
        <taxon>Pseudomonadati</taxon>
        <taxon>Pseudomonadota</taxon>
        <taxon>Betaproteobacteria</taxon>
        <taxon>Burkholderiales</taxon>
        <taxon>Aquabacterium</taxon>
    </lineage>
</organism>
<dbReference type="RefSeq" id="WP_208110715.1">
    <property type="nucleotide sequence ID" value="NZ_SNXW01000002.1"/>
</dbReference>
<feature type="domain" description="Ice-binding protein C-terminal" evidence="2">
    <location>
        <begin position="251"/>
        <end position="275"/>
    </location>
</feature>
<gene>
    <name evidence="3" type="ORF">EV672_102353</name>
</gene>
<keyword evidence="1" id="KW-0732">Signal</keyword>
<dbReference type="NCBIfam" id="TIGR02595">
    <property type="entry name" value="PEP_CTERM"/>
    <property type="match status" value="1"/>
</dbReference>
<dbReference type="Proteomes" id="UP000294593">
    <property type="component" value="Unassembled WGS sequence"/>
</dbReference>
<keyword evidence="4" id="KW-1185">Reference proteome</keyword>
<protein>
    <submittedName>
        <fullName evidence="3">Putative secreted protein with PEP-CTERM sorting signal</fullName>
    </submittedName>
</protein>
<dbReference type="EMBL" id="SNXW01000002">
    <property type="protein sequence ID" value="TDP86003.1"/>
    <property type="molecule type" value="Genomic_DNA"/>
</dbReference>
<comment type="caution">
    <text evidence="3">The sequence shown here is derived from an EMBL/GenBank/DDBJ whole genome shotgun (WGS) entry which is preliminary data.</text>
</comment>
<evidence type="ECO:0000256" key="1">
    <source>
        <dbReference type="SAM" id="SignalP"/>
    </source>
</evidence>
<dbReference type="AlphaFoldDB" id="A0A4R6RHX4"/>
<sequence>MKFKFKSLVIASAFMAAGGAHAVTATINQGESLAYGDYTISGLTGSGTLTFSQDLLDTLNLGVVGVTGVAPATPTITGPVGGYTAASAAAPVLSLTGTGTGADITIIGVGTEGGATQTVTLDSVDAGVANGTGFVTIKDLRVDLVNQDVYATIVGDNGVGTQENVKVWRYQEILGDTTFNLDAIIAAGGTYTANTTLRNLQIYSGAYNLLVQGTNLNGLGADALAGVNNGAIGYGTITSSITVSVSKVTPAVPEPGTYALMGVGLAAIGFAARRKAR</sequence>
<dbReference type="Pfam" id="PF07589">
    <property type="entry name" value="PEP-CTERM"/>
    <property type="match status" value="1"/>
</dbReference>
<evidence type="ECO:0000313" key="4">
    <source>
        <dbReference type="Proteomes" id="UP000294593"/>
    </source>
</evidence>
<name>A0A4R6RHX4_9BURK</name>